<evidence type="ECO:0000313" key="1">
    <source>
        <dbReference type="EMBL" id="MCL9819980.1"/>
    </source>
</evidence>
<dbReference type="PROSITE" id="PS51257">
    <property type="entry name" value="PROKAR_LIPOPROTEIN"/>
    <property type="match status" value="1"/>
</dbReference>
<dbReference type="RefSeq" id="WP_250604839.1">
    <property type="nucleotide sequence ID" value="NZ_JAMOKX010000006.1"/>
</dbReference>
<keyword evidence="2" id="KW-1185">Reference proteome</keyword>
<dbReference type="SUPFAM" id="SSF159594">
    <property type="entry name" value="XCC0632-like"/>
    <property type="match status" value="1"/>
</dbReference>
<sequence>MKMKIKNIILGMILVGILSGCVGKEVLPVSYYQLEIPYKKTECKSVQTYNWLGVEVAEKINTKKIAYREASNEVAYFAKNQWIESLPNMLDSLMLKAAYQSCIDLVESRNPLRDSLKLYVLDFSYDESSNRVFFEAKLQKSTKDSKTLWIYRDEVVPEGDFKEIIKTMNAVILDGYFEAFSQI</sequence>
<gene>
    <name evidence="1" type="ORF">NCR95_07370</name>
</gene>
<keyword evidence="1" id="KW-0449">Lipoprotein</keyword>
<dbReference type="EMBL" id="JAMOKX010000006">
    <property type="protein sequence ID" value="MCL9819980.1"/>
    <property type="molecule type" value="Genomic_DNA"/>
</dbReference>
<comment type="caution">
    <text evidence="1">The sequence shown here is derived from an EMBL/GenBank/DDBJ whole genome shotgun (WGS) entry which is preliminary data.</text>
</comment>
<reference evidence="1" key="1">
    <citation type="submission" date="2022-06" db="EMBL/GenBank/DDBJ databases">
        <title>Helicobacter colisuis sp. nov.</title>
        <authorList>
            <person name="Papic B."/>
            <person name="Gruntar I."/>
        </authorList>
    </citation>
    <scope>NUCLEOTIDE SEQUENCE</scope>
    <source>
        <strain evidence="1">11154-15</strain>
    </source>
</reference>
<proteinExistence type="predicted"/>
<evidence type="ECO:0000313" key="2">
    <source>
        <dbReference type="Proteomes" id="UP001057522"/>
    </source>
</evidence>
<dbReference type="Proteomes" id="UP001057522">
    <property type="component" value="Unassembled WGS sequence"/>
</dbReference>
<protein>
    <submittedName>
        <fullName evidence="1">ABC-type transport auxiliary lipoprotein family protein</fullName>
    </submittedName>
</protein>
<accession>A0ABT0TVL7</accession>
<organism evidence="1 2">
    <name type="scientific">Helicobacter colisuis</name>
    <dbReference type="NCBI Taxonomy" id="2949739"/>
    <lineage>
        <taxon>Bacteria</taxon>
        <taxon>Pseudomonadati</taxon>
        <taxon>Campylobacterota</taxon>
        <taxon>Epsilonproteobacteria</taxon>
        <taxon>Campylobacterales</taxon>
        <taxon>Helicobacteraceae</taxon>
        <taxon>Helicobacter</taxon>
    </lineage>
</organism>
<dbReference type="Gene3D" id="3.40.50.10610">
    <property type="entry name" value="ABC-type transport auxiliary lipoprotein component"/>
    <property type="match status" value="1"/>
</dbReference>
<name>A0ABT0TVL7_9HELI</name>